<evidence type="ECO:0000313" key="2">
    <source>
        <dbReference type="Proteomes" id="UP001235939"/>
    </source>
</evidence>
<organism evidence="1 2">
    <name type="scientific">Cordylochernes scorpioides</name>
    <dbReference type="NCBI Taxonomy" id="51811"/>
    <lineage>
        <taxon>Eukaryota</taxon>
        <taxon>Metazoa</taxon>
        <taxon>Ecdysozoa</taxon>
        <taxon>Arthropoda</taxon>
        <taxon>Chelicerata</taxon>
        <taxon>Arachnida</taxon>
        <taxon>Pseudoscorpiones</taxon>
        <taxon>Cheliferoidea</taxon>
        <taxon>Chernetidae</taxon>
        <taxon>Cordylochernes</taxon>
    </lineage>
</organism>
<gene>
    <name evidence="1" type="ORF">LAZ67_21000825</name>
</gene>
<evidence type="ECO:0000313" key="1">
    <source>
        <dbReference type="EMBL" id="UYV82098.1"/>
    </source>
</evidence>
<protein>
    <submittedName>
        <fullName evidence="1">Uncharacterized protein</fullName>
    </submittedName>
</protein>
<name>A0ABY6LLQ5_9ARAC</name>
<accession>A0ABY6LLQ5</accession>
<dbReference type="Proteomes" id="UP001235939">
    <property type="component" value="Chromosome 21"/>
</dbReference>
<reference evidence="1 2" key="1">
    <citation type="submission" date="2022-01" db="EMBL/GenBank/DDBJ databases">
        <title>A chromosomal length assembly of Cordylochernes scorpioides.</title>
        <authorList>
            <person name="Zeh D."/>
            <person name="Zeh J."/>
        </authorList>
    </citation>
    <scope>NUCLEOTIDE SEQUENCE [LARGE SCALE GENOMIC DNA]</scope>
    <source>
        <strain evidence="1">IN4F17</strain>
        <tissue evidence="1">Whole Body</tissue>
    </source>
</reference>
<proteinExistence type="predicted"/>
<sequence>MLKLSTVVKLFLYLDSLEKVKRPKAKRRTVIVPPKMTNSDSGWERLPNSGELAFEDYSHVDDNISVHGALTDDDIFNLAHLDEEEDEEEQSPIPVTLSEARGSLTILRFYALRTETSDNFFQLSLLSKIH</sequence>
<keyword evidence="2" id="KW-1185">Reference proteome</keyword>
<dbReference type="EMBL" id="CP092883">
    <property type="protein sequence ID" value="UYV82098.1"/>
    <property type="molecule type" value="Genomic_DNA"/>
</dbReference>